<name>A0A6A6EKL0_9PEZI</name>
<dbReference type="PANTHER" id="PTHR46082:SF11">
    <property type="entry name" value="AAA+ ATPASE DOMAIN-CONTAINING PROTEIN-RELATED"/>
    <property type="match status" value="1"/>
</dbReference>
<evidence type="ECO:0000313" key="1">
    <source>
        <dbReference type="EMBL" id="KAF2191308.1"/>
    </source>
</evidence>
<dbReference type="Gene3D" id="3.40.50.1580">
    <property type="entry name" value="Nucleoside phosphorylase domain"/>
    <property type="match status" value="1"/>
</dbReference>
<gene>
    <name evidence="1" type="ORF">K469DRAFT_732709</name>
</gene>
<dbReference type="SUPFAM" id="SSF53167">
    <property type="entry name" value="Purine and uridine phosphorylases"/>
    <property type="match status" value="1"/>
</dbReference>
<accession>A0A6A6EKL0</accession>
<dbReference type="InterPro" id="IPR035994">
    <property type="entry name" value="Nucleoside_phosphorylase_sf"/>
</dbReference>
<dbReference type="EMBL" id="ML994617">
    <property type="protein sequence ID" value="KAF2191308.1"/>
    <property type="molecule type" value="Genomic_DNA"/>
</dbReference>
<sequence>MDCEQGIIDDFHATLPFCDVVRLRKLLALPPSNHNVVPTCLPAGHIGIGPAAATRVTSRFKSIRFGLMVGVGGGVPSAESDIRLGDVVISQPYKQHGGGHMIRTGSLNAPHIVLLNGVSKLRANHYRGRSNLATHLSTFDRLPRFSRDTEGVTIHYGIITSGNQVMKDQVTRNRLNAELDGVLCFQMKAAGLMNDFPCLVIRGICDYADSHKNKAWQPYVAATTAACAKEILSIIPTTGVAQDGDSQRDS</sequence>
<evidence type="ECO:0000313" key="2">
    <source>
        <dbReference type="Proteomes" id="UP000800200"/>
    </source>
</evidence>
<dbReference type="OrthoDB" id="20872at2759"/>
<reference evidence="1" key="1">
    <citation type="journal article" date="2020" name="Stud. Mycol.">
        <title>101 Dothideomycetes genomes: a test case for predicting lifestyles and emergence of pathogens.</title>
        <authorList>
            <person name="Haridas S."/>
            <person name="Albert R."/>
            <person name="Binder M."/>
            <person name="Bloem J."/>
            <person name="Labutti K."/>
            <person name="Salamov A."/>
            <person name="Andreopoulos B."/>
            <person name="Baker S."/>
            <person name="Barry K."/>
            <person name="Bills G."/>
            <person name="Bluhm B."/>
            <person name="Cannon C."/>
            <person name="Castanera R."/>
            <person name="Culley D."/>
            <person name="Daum C."/>
            <person name="Ezra D."/>
            <person name="Gonzalez J."/>
            <person name="Henrissat B."/>
            <person name="Kuo A."/>
            <person name="Liang C."/>
            <person name="Lipzen A."/>
            <person name="Lutzoni F."/>
            <person name="Magnuson J."/>
            <person name="Mondo S."/>
            <person name="Nolan M."/>
            <person name="Ohm R."/>
            <person name="Pangilinan J."/>
            <person name="Park H.-J."/>
            <person name="Ramirez L."/>
            <person name="Alfaro M."/>
            <person name="Sun H."/>
            <person name="Tritt A."/>
            <person name="Yoshinaga Y."/>
            <person name="Zwiers L.-H."/>
            <person name="Turgeon B."/>
            <person name="Goodwin S."/>
            <person name="Spatafora J."/>
            <person name="Crous P."/>
            <person name="Grigoriev I."/>
        </authorList>
    </citation>
    <scope>NUCLEOTIDE SEQUENCE</scope>
    <source>
        <strain evidence="1">CBS 207.26</strain>
    </source>
</reference>
<dbReference type="GO" id="GO:0009116">
    <property type="term" value="P:nucleoside metabolic process"/>
    <property type="evidence" value="ECO:0007669"/>
    <property type="project" value="InterPro"/>
</dbReference>
<dbReference type="GO" id="GO:0003824">
    <property type="term" value="F:catalytic activity"/>
    <property type="evidence" value="ECO:0007669"/>
    <property type="project" value="InterPro"/>
</dbReference>
<dbReference type="AlphaFoldDB" id="A0A6A6EKL0"/>
<dbReference type="PANTHER" id="PTHR46082">
    <property type="entry name" value="ATP/GTP-BINDING PROTEIN-RELATED"/>
    <property type="match status" value="1"/>
</dbReference>
<proteinExistence type="predicted"/>
<organism evidence="1 2">
    <name type="scientific">Zopfia rhizophila CBS 207.26</name>
    <dbReference type="NCBI Taxonomy" id="1314779"/>
    <lineage>
        <taxon>Eukaryota</taxon>
        <taxon>Fungi</taxon>
        <taxon>Dikarya</taxon>
        <taxon>Ascomycota</taxon>
        <taxon>Pezizomycotina</taxon>
        <taxon>Dothideomycetes</taxon>
        <taxon>Dothideomycetes incertae sedis</taxon>
        <taxon>Zopfiaceae</taxon>
        <taxon>Zopfia</taxon>
    </lineage>
</organism>
<dbReference type="Proteomes" id="UP000800200">
    <property type="component" value="Unassembled WGS sequence"/>
</dbReference>
<dbReference type="InterPro" id="IPR053137">
    <property type="entry name" value="NLR-like"/>
</dbReference>
<protein>
    <submittedName>
        <fullName evidence="1">Purine and uridine phosphorylase</fullName>
    </submittedName>
</protein>
<keyword evidence="2" id="KW-1185">Reference proteome</keyword>